<keyword evidence="3" id="KW-1185">Reference proteome</keyword>
<reference evidence="2 3" key="1">
    <citation type="submission" date="2016-02" db="EMBL/GenBank/DDBJ databases">
        <authorList>
            <person name="Wen L."/>
            <person name="He K."/>
            <person name="Yang H."/>
        </authorList>
    </citation>
    <scope>NUCLEOTIDE SEQUENCE [LARGE SCALE GENOMIC DNA]</scope>
    <source>
        <strain evidence="2 3">DSM 22607</strain>
    </source>
</reference>
<dbReference type="EMBL" id="LSZW01000063">
    <property type="protein sequence ID" value="KXK64796.1"/>
    <property type="molecule type" value="Genomic_DNA"/>
</dbReference>
<comment type="caution">
    <text evidence="2">The sequence shown here is derived from an EMBL/GenBank/DDBJ whole genome shotgun (WGS) entry which is preliminary data.</text>
</comment>
<accession>A0A136Q2Q4</accession>
<dbReference type="AlphaFoldDB" id="A0A136Q2Q4"/>
<proteinExistence type="predicted"/>
<evidence type="ECO:0000313" key="3">
    <source>
        <dbReference type="Proteomes" id="UP000070366"/>
    </source>
</evidence>
<evidence type="ECO:0000256" key="1">
    <source>
        <dbReference type="SAM" id="MobiDB-lite"/>
    </source>
</evidence>
<evidence type="ECO:0000313" key="2">
    <source>
        <dbReference type="EMBL" id="KXK64796.1"/>
    </source>
</evidence>
<sequence>MQTYQCLLENSFKLNFFILSKKNSLRNMRPQKNFLTRTGKTMLDSSAKQCYAIHETKQCFVIRRAKSCRAAGQMPLLGKCLCWVNASPGKCLPGTALPQHYSTIGLRRHDVQQYFGTPQHLKHTAILQRHNAPRNDPAAEQECKGAERSERTL</sequence>
<feature type="region of interest" description="Disordered" evidence="1">
    <location>
        <begin position="131"/>
        <end position="153"/>
    </location>
</feature>
<name>A0A136Q2Q4_9FIRM</name>
<organism evidence="2 3">
    <name type="scientific">Christensenella minuta</name>
    <dbReference type="NCBI Taxonomy" id="626937"/>
    <lineage>
        <taxon>Bacteria</taxon>
        <taxon>Bacillati</taxon>
        <taxon>Bacillota</taxon>
        <taxon>Clostridia</taxon>
        <taxon>Christensenellales</taxon>
        <taxon>Christensenellaceae</taxon>
        <taxon>Christensenella</taxon>
    </lineage>
</organism>
<dbReference type="Proteomes" id="UP000070366">
    <property type="component" value="Unassembled WGS sequence"/>
</dbReference>
<gene>
    <name evidence="2" type="ORF">HMPREF3293_02037</name>
</gene>
<dbReference type="STRING" id="626937.HMPREF3293_02037"/>
<feature type="compositionally biased region" description="Basic and acidic residues" evidence="1">
    <location>
        <begin position="141"/>
        <end position="153"/>
    </location>
</feature>
<protein>
    <submittedName>
        <fullName evidence="2">Uncharacterized protein</fullName>
    </submittedName>
</protein>